<keyword evidence="3" id="KW-1185">Reference proteome</keyword>
<sequence>MSCGTGDIVSSTSTRPEAWNIRLNRLRFHRALVCQGIRLRPPFTSNVVTQDKDTELQQSSPIGKYQRVEYHDTIAKSYSAITVTKPQLAFAPSTAKSLHCRQPLRRILPIPSSDSNPKTLLRSPRKDFPRPGTSTPHAASGPARAQSFCLPCHHAPYAQFHLWWERYGDRS</sequence>
<evidence type="ECO:0000256" key="1">
    <source>
        <dbReference type="SAM" id="MobiDB-lite"/>
    </source>
</evidence>
<proteinExistence type="predicted"/>
<name>A0A6G1HTQ2_9PEZI</name>
<protein>
    <submittedName>
        <fullName evidence="2">Uncharacterized protein</fullName>
    </submittedName>
</protein>
<evidence type="ECO:0000313" key="2">
    <source>
        <dbReference type="EMBL" id="KAF2399382.1"/>
    </source>
</evidence>
<evidence type="ECO:0000313" key="3">
    <source>
        <dbReference type="Proteomes" id="UP000799640"/>
    </source>
</evidence>
<reference evidence="2" key="1">
    <citation type="journal article" date="2020" name="Stud. Mycol.">
        <title>101 Dothideomycetes genomes: a test case for predicting lifestyles and emergence of pathogens.</title>
        <authorList>
            <person name="Haridas S."/>
            <person name="Albert R."/>
            <person name="Binder M."/>
            <person name="Bloem J."/>
            <person name="Labutti K."/>
            <person name="Salamov A."/>
            <person name="Andreopoulos B."/>
            <person name="Baker S."/>
            <person name="Barry K."/>
            <person name="Bills G."/>
            <person name="Bluhm B."/>
            <person name="Cannon C."/>
            <person name="Castanera R."/>
            <person name="Culley D."/>
            <person name="Daum C."/>
            <person name="Ezra D."/>
            <person name="Gonzalez J."/>
            <person name="Henrissat B."/>
            <person name="Kuo A."/>
            <person name="Liang C."/>
            <person name="Lipzen A."/>
            <person name="Lutzoni F."/>
            <person name="Magnuson J."/>
            <person name="Mondo S."/>
            <person name="Nolan M."/>
            <person name="Ohm R."/>
            <person name="Pangilinan J."/>
            <person name="Park H.-J."/>
            <person name="Ramirez L."/>
            <person name="Alfaro M."/>
            <person name="Sun H."/>
            <person name="Tritt A."/>
            <person name="Yoshinaga Y."/>
            <person name="Zwiers L.-H."/>
            <person name="Turgeon B."/>
            <person name="Goodwin S."/>
            <person name="Spatafora J."/>
            <person name="Crous P."/>
            <person name="Grigoriev I."/>
        </authorList>
    </citation>
    <scope>NUCLEOTIDE SEQUENCE</scope>
    <source>
        <strain evidence="2">CBS 262.69</strain>
    </source>
</reference>
<dbReference type="Proteomes" id="UP000799640">
    <property type="component" value="Unassembled WGS sequence"/>
</dbReference>
<feature type="region of interest" description="Disordered" evidence="1">
    <location>
        <begin position="109"/>
        <end position="141"/>
    </location>
</feature>
<dbReference type="AlphaFoldDB" id="A0A6G1HTQ2"/>
<accession>A0A6G1HTQ2</accession>
<dbReference type="EMBL" id="ML996697">
    <property type="protein sequence ID" value="KAF2399382.1"/>
    <property type="molecule type" value="Genomic_DNA"/>
</dbReference>
<gene>
    <name evidence="2" type="ORF">EJ06DRAFT_48954</name>
</gene>
<organism evidence="2 3">
    <name type="scientific">Trichodelitschia bisporula</name>
    <dbReference type="NCBI Taxonomy" id="703511"/>
    <lineage>
        <taxon>Eukaryota</taxon>
        <taxon>Fungi</taxon>
        <taxon>Dikarya</taxon>
        <taxon>Ascomycota</taxon>
        <taxon>Pezizomycotina</taxon>
        <taxon>Dothideomycetes</taxon>
        <taxon>Dothideomycetes incertae sedis</taxon>
        <taxon>Phaeotrichales</taxon>
        <taxon>Phaeotrichaceae</taxon>
        <taxon>Trichodelitschia</taxon>
    </lineage>
</organism>